<protein>
    <submittedName>
        <fullName evidence="2">Uncharacterized protein</fullName>
    </submittedName>
</protein>
<dbReference type="Proteomes" id="UP001501447">
    <property type="component" value="Unassembled WGS sequence"/>
</dbReference>
<organism evidence="2 3">
    <name type="scientific">Streptomyces axinellae</name>
    <dbReference type="NCBI Taxonomy" id="552788"/>
    <lineage>
        <taxon>Bacteria</taxon>
        <taxon>Bacillati</taxon>
        <taxon>Actinomycetota</taxon>
        <taxon>Actinomycetes</taxon>
        <taxon>Kitasatosporales</taxon>
        <taxon>Streptomycetaceae</taxon>
        <taxon>Streptomyces</taxon>
    </lineage>
</organism>
<evidence type="ECO:0000313" key="2">
    <source>
        <dbReference type="EMBL" id="GAA2638579.1"/>
    </source>
</evidence>
<evidence type="ECO:0000256" key="1">
    <source>
        <dbReference type="SAM" id="MobiDB-lite"/>
    </source>
</evidence>
<keyword evidence="3" id="KW-1185">Reference proteome</keyword>
<reference evidence="2 3" key="1">
    <citation type="journal article" date="2019" name="Int. J. Syst. Evol. Microbiol.">
        <title>The Global Catalogue of Microorganisms (GCM) 10K type strain sequencing project: providing services to taxonomists for standard genome sequencing and annotation.</title>
        <authorList>
            <consortium name="The Broad Institute Genomics Platform"/>
            <consortium name="The Broad Institute Genome Sequencing Center for Infectious Disease"/>
            <person name="Wu L."/>
            <person name="Ma J."/>
        </authorList>
    </citation>
    <scope>NUCLEOTIDE SEQUENCE [LARGE SCALE GENOMIC DNA]</scope>
    <source>
        <strain evidence="2 3">JCM 16373</strain>
    </source>
</reference>
<feature type="region of interest" description="Disordered" evidence="1">
    <location>
        <begin position="63"/>
        <end position="106"/>
    </location>
</feature>
<name>A0ABN3QZU7_9ACTN</name>
<feature type="compositionally biased region" description="Basic and acidic residues" evidence="1">
    <location>
        <begin position="96"/>
        <end position="106"/>
    </location>
</feature>
<evidence type="ECO:0000313" key="3">
    <source>
        <dbReference type="Proteomes" id="UP001501447"/>
    </source>
</evidence>
<feature type="region of interest" description="Disordered" evidence="1">
    <location>
        <begin position="160"/>
        <end position="185"/>
    </location>
</feature>
<dbReference type="EMBL" id="BAAARJ010000032">
    <property type="protein sequence ID" value="GAA2638579.1"/>
    <property type="molecule type" value="Genomic_DNA"/>
</dbReference>
<comment type="caution">
    <text evidence="2">The sequence shown here is derived from an EMBL/GenBank/DDBJ whole genome shotgun (WGS) entry which is preliminary data.</text>
</comment>
<gene>
    <name evidence="2" type="ORF">GCM10009863_64320</name>
</gene>
<sequence>MHVLTLLRLGAAGLIARARPPQTPGSGPGWRCATSAIHSPHLPDQRSGRRVLRAGVVRSAFPGEATSGAVGPRVQSQLCPDGRSITAEESWSSRPPRHEPERADGRWRGEGASVAGWTLDAHRLAAIPLNTLGKVPEILLVELSIDKEVGRAVHLAHFPGLSPPPTRGRPVHLRAGGEHFPTPAG</sequence>
<proteinExistence type="predicted"/>
<accession>A0ABN3QZU7</accession>